<protein>
    <submittedName>
        <fullName evidence="2">BgTH12-01735</fullName>
    </submittedName>
</protein>
<dbReference type="Gene3D" id="3.10.450.30">
    <property type="entry name" value="Microbial ribonucleases"/>
    <property type="match status" value="1"/>
</dbReference>
<dbReference type="AlphaFoldDB" id="A0A9W4CZB8"/>
<evidence type="ECO:0000313" key="3">
    <source>
        <dbReference type="Proteomes" id="UP000683417"/>
    </source>
</evidence>
<feature type="signal peptide" evidence="1">
    <location>
        <begin position="1"/>
        <end position="20"/>
    </location>
</feature>
<dbReference type="EMBL" id="CAJHIT010000005">
    <property type="protein sequence ID" value="CAD6501483.1"/>
    <property type="molecule type" value="Genomic_DNA"/>
</dbReference>
<keyword evidence="1" id="KW-0732">Signal</keyword>
<evidence type="ECO:0000256" key="1">
    <source>
        <dbReference type="SAM" id="SignalP"/>
    </source>
</evidence>
<accession>A0A9W4CZB8</accession>
<gene>
    <name evidence="2" type="ORF">BGTH12_LOCUS2841</name>
</gene>
<evidence type="ECO:0000313" key="2">
    <source>
        <dbReference type="EMBL" id="CAD6501483.1"/>
    </source>
</evidence>
<organism evidence="2 3">
    <name type="scientific">Blumeria graminis f. sp. triticale</name>
    <dbReference type="NCBI Taxonomy" id="1689686"/>
    <lineage>
        <taxon>Eukaryota</taxon>
        <taxon>Fungi</taxon>
        <taxon>Dikarya</taxon>
        <taxon>Ascomycota</taxon>
        <taxon>Pezizomycotina</taxon>
        <taxon>Leotiomycetes</taxon>
        <taxon>Erysiphales</taxon>
        <taxon>Erysiphaceae</taxon>
        <taxon>Blumeria</taxon>
    </lineage>
</organism>
<proteinExistence type="predicted"/>
<dbReference type="Proteomes" id="UP000683417">
    <property type="component" value="Unassembled WGS sequence"/>
</dbReference>
<sequence>MWINLGILLAISGFIHQIKCTNVPYSDMYLPEGTNGFVCGMDLFTIDHLREVVNKVMESTFFEEYYHKYPTLFEDTHLFNVKSDILLSWPTMLNEKFFYSHAGKIRLIINTRGQIMGLLTVGPKNDAQKINFEKCYPVYRSLRGKDDERGIPYESTTKPRLGYSCGLRVILRSTVDKTMKIVSNDYLLRGMVRKDKPANLEKYTGDEFVGVDLYSFPIHRKTHSNTLLGTPGVLRIVFDIRDSKVKGIINIQDRKKKCVPVWDLSSTPSTSIYSPSSVLDLEIIEDNFWPETCFGHRIKAKTIWLYLEFAVRNWMSKLPGRKLNFPIVKQNIIQLWPMRIPETQDNKFNDVFAIGHHTRLGTYSLYYVNTRHGTLVKPRACLDFSHSIILHLQRIHGQVTEF</sequence>
<comment type="caution">
    <text evidence="2">The sequence shown here is derived from an EMBL/GenBank/DDBJ whole genome shotgun (WGS) entry which is preliminary data.</text>
</comment>
<feature type="chain" id="PRO_5040833387" evidence="1">
    <location>
        <begin position="21"/>
        <end position="402"/>
    </location>
</feature>
<name>A0A9W4CZB8_BLUGR</name>
<reference evidence="2" key="1">
    <citation type="submission" date="2020-10" db="EMBL/GenBank/DDBJ databases">
        <authorList>
            <person name="Muller C M."/>
        </authorList>
    </citation>
    <scope>NUCLEOTIDE SEQUENCE</scope>
    <source>
        <strain evidence="2">THUN-12</strain>
    </source>
</reference>